<gene>
    <name evidence="4" type="ORF">ACI2L5_02515</name>
</gene>
<organism evidence="4 5">
    <name type="scientific">Streptomyces milbemycinicus</name>
    <dbReference type="NCBI Taxonomy" id="476552"/>
    <lineage>
        <taxon>Bacteria</taxon>
        <taxon>Bacillati</taxon>
        <taxon>Actinomycetota</taxon>
        <taxon>Actinomycetes</taxon>
        <taxon>Kitasatosporales</taxon>
        <taxon>Streptomycetaceae</taxon>
        <taxon>Streptomyces</taxon>
    </lineage>
</organism>
<dbReference type="Pfam" id="PF05368">
    <property type="entry name" value="NmrA"/>
    <property type="match status" value="1"/>
</dbReference>
<name>A0ABW8LGE1_9ACTN</name>
<dbReference type="InterPro" id="IPR036291">
    <property type="entry name" value="NAD(P)-bd_dom_sf"/>
</dbReference>
<accession>A0ABW8LGE1</accession>
<comment type="similarity">
    <text evidence="1">Belongs to the NmrA-type oxidoreductase family.</text>
</comment>
<dbReference type="PANTHER" id="PTHR42748:SF7">
    <property type="entry name" value="NMRA LIKE REDOX SENSOR 1-RELATED"/>
    <property type="match status" value="1"/>
</dbReference>
<reference evidence="4 5" key="1">
    <citation type="submission" date="2024-11" db="EMBL/GenBank/DDBJ databases">
        <title>The Natural Products Discovery Center: Release of the First 8490 Sequenced Strains for Exploring Actinobacteria Biosynthetic Diversity.</title>
        <authorList>
            <person name="Kalkreuter E."/>
            <person name="Kautsar S.A."/>
            <person name="Yang D."/>
            <person name="Bader C.D."/>
            <person name="Teijaro C.N."/>
            <person name="Fluegel L."/>
            <person name="Davis C.M."/>
            <person name="Simpson J.R."/>
            <person name="Lauterbach L."/>
            <person name="Steele A.D."/>
            <person name="Gui C."/>
            <person name="Meng S."/>
            <person name="Li G."/>
            <person name="Viehrig K."/>
            <person name="Ye F."/>
            <person name="Su P."/>
            <person name="Kiefer A.F."/>
            <person name="Nichols A."/>
            <person name="Cepeda A.J."/>
            <person name="Yan W."/>
            <person name="Fan B."/>
            <person name="Jiang Y."/>
            <person name="Adhikari A."/>
            <person name="Zheng C.-J."/>
            <person name="Schuster L."/>
            <person name="Cowan T.M."/>
            <person name="Smanski M.J."/>
            <person name="Chevrette M.G."/>
            <person name="De Carvalho L.P.S."/>
            <person name="Shen B."/>
        </authorList>
    </citation>
    <scope>NUCLEOTIDE SEQUENCE [LARGE SCALE GENOMIC DNA]</scope>
    <source>
        <strain evidence="4 5">NPDC020863</strain>
    </source>
</reference>
<comment type="caution">
    <text evidence="4">The sequence shown here is derived from an EMBL/GenBank/DDBJ whole genome shotgun (WGS) entry which is preliminary data.</text>
</comment>
<dbReference type="Gene3D" id="3.90.25.10">
    <property type="entry name" value="UDP-galactose 4-epimerase, domain 1"/>
    <property type="match status" value="1"/>
</dbReference>
<dbReference type="EMBL" id="JBJDQH010000001">
    <property type="protein sequence ID" value="MFK4263800.1"/>
    <property type="molecule type" value="Genomic_DNA"/>
</dbReference>
<dbReference type="RefSeq" id="WP_358646408.1">
    <property type="nucleotide sequence ID" value="NZ_JBFAEV010000045.1"/>
</dbReference>
<sequence>MTQINTSLPVAVSGATGAQGGAAARALLQLGRPVRALTRDPATPAAAELRALGAEVVRADFDDEASLTAALAGTGALFAMSTPFGSDLSAEIRQGTALLDAAVAVGVRHTVFTSAANADRSTGIPHFESKWRIERHLATLDVTWTVIGPGVFMENYANGWTMESLRDGVFALPMPSERPLPLIAARDIGAFAALALNCPAEFGGRRIDIASQWRTPEQIAAAIGAASGREIRHREVPLAVAESYSGDLAAMFRHFQETGLDVDIDGLRRDHPEVGWHTLEKWATDRAWDL</sequence>
<keyword evidence="5" id="KW-1185">Reference proteome</keyword>
<dbReference type="InterPro" id="IPR008030">
    <property type="entry name" value="NmrA-like"/>
</dbReference>
<evidence type="ECO:0000256" key="1">
    <source>
        <dbReference type="ARBA" id="ARBA00006328"/>
    </source>
</evidence>
<dbReference type="Proteomes" id="UP001620295">
    <property type="component" value="Unassembled WGS sequence"/>
</dbReference>
<dbReference type="SUPFAM" id="SSF51735">
    <property type="entry name" value="NAD(P)-binding Rossmann-fold domains"/>
    <property type="match status" value="1"/>
</dbReference>
<feature type="domain" description="NmrA-like" evidence="3">
    <location>
        <begin position="10"/>
        <end position="268"/>
    </location>
</feature>
<evidence type="ECO:0000256" key="2">
    <source>
        <dbReference type="ARBA" id="ARBA00022857"/>
    </source>
</evidence>
<dbReference type="CDD" id="cd05251">
    <property type="entry name" value="NmrA_like_SDR_a"/>
    <property type="match status" value="1"/>
</dbReference>
<keyword evidence="2" id="KW-0521">NADP</keyword>
<protein>
    <submittedName>
        <fullName evidence="4">NmrA/HSCARG family protein</fullName>
    </submittedName>
</protein>
<evidence type="ECO:0000313" key="4">
    <source>
        <dbReference type="EMBL" id="MFK4263800.1"/>
    </source>
</evidence>
<proteinExistence type="inferred from homology"/>
<evidence type="ECO:0000313" key="5">
    <source>
        <dbReference type="Proteomes" id="UP001620295"/>
    </source>
</evidence>
<dbReference type="InterPro" id="IPR051164">
    <property type="entry name" value="NmrA-like_oxidored"/>
</dbReference>
<dbReference type="PANTHER" id="PTHR42748">
    <property type="entry name" value="NITROGEN METABOLITE REPRESSION PROTEIN NMRA FAMILY MEMBER"/>
    <property type="match status" value="1"/>
</dbReference>
<evidence type="ECO:0000259" key="3">
    <source>
        <dbReference type="Pfam" id="PF05368"/>
    </source>
</evidence>
<dbReference type="Gene3D" id="3.40.50.720">
    <property type="entry name" value="NAD(P)-binding Rossmann-like Domain"/>
    <property type="match status" value="1"/>
</dbReference>